<keyword evidence="2" id="KW-1185">Reference proteome</keyword>
<dbReference type="OrthoDB" id="2492003at2759"/>
<sequence length="117" mass="13823">MEQVTFQIRTKDPLTSNGTRMLWQLQQNFKDHLNPNFIFKRNAHSRHQKTHMKPIRDILAKSQQLCIQLSVPQLKALNHFHKPVFDMEKPLVKILARDMDRNGCALEAFRADDLIEF</sequence>
<name>A0A8H4EME7_GIGMA</name>
<evidence type="ECO:0000313" key="2">
    <source>
        <dbReference type="Proteomes" id="UP000439903"/>
    </source>
</evidence>
<evidence type="ECO:0000313" key="1">
    <source>
        <dbReference type="EMBL" id="KAF0517626.1"/>
    </source>
</evidence>
<protein>
    <submittedName>
        <fullName evidence="1">Uncharacterized protein</fullName>
    </submittedName>
</protein>
<reference evidence="1 2" key="1">
    <citation type="journal article" date="2019" name="Environ. Microbiol.">
        <title>At the nexus of three kingdoms: the genome of the mycorrhizal fungus Gigaspora margarita provides insights into plant, endobacterial and fungal interactions.</title>
        <authorList>
            <person name="Venice F."/>
            <person name="Ghignone S."/>
            <person name="Salvioli di Fossalunga A."/>
            <person name="Amselem J."/>
            <person name="Novero M."/>
            <person name="Xianan X."/>
            <person name="Sedzielewska Toro K."/>
            <person name="Morin E."/>
            <person name="Lipzen A."/>
            <person name="Grigoriev I.V."/>
            <person name="Henrissat B."/>
            <person name="Martin F.M."/>
            <person name="Bonfante P."/>
        </authorList>
    </citation>
    <scope>NUCLEOTIDE SEQUENCE [LARGE SCALE GENOMIC DNA]</scope>
    <source>
        <strain evidence="1 2">BEG34</strain>
    </source>
</reference>
<proteinExistence type="predicted"/>
<accession>A0A8H4EME7</accession>
<dbReference type="AlphaFoldDB" id="A0A8H4EME7"/>
<dbReference type="EMBL" id="WTPW01000376">
    <property type="protein sequence ID" value="KAF0517626.1"/>
    <property type="molecule type" value="Genomic_DNA"/>
</dbReference>
<dbReference type="Proteomes" id="UP000439903">
    <property type="component" value="Unassembled WGS sequence"/>
</dbReference>
<comment type="caution">
    <text evidence="1">The sequence shown here is derived from an EMBL/GenBank/DDBJ whole genome shotgun (WGS) entry which is preliminary data.</text>
</comment>
<organism evidence="1 2">
    <name type="scientific">Gigaspora margarita</name>
    <dbReference type="NCBI Taxonomy" id="4874"/>
    <lineage>
        <taxon>Eukaryota</taxon>
        <taxon>Fungi</taxon>
        <taxon>Fungi incertae sedis</taxon>
        <taxon>Mucoromycota</taxon>
        <taxon>Glomeromycotina</taxon>
        <taxon>Glomeromycetes</taxon>
        <taxon>Diversisporales</taxon>
        <taxon>Gigasporaceae</taxon>
        <taxon>Gigaspora</taxon>
    </lineage>
</organism>
<gene>
    <name evidence="1" type="ORF">F8M41_016892</name>
</gene>